<reference evidence="2" key="2">
    <citation type="journal article" date="2021" name="PeerJ">
        <title>Extensive microbial diversity within the chicken gut microbiome revealed by metagenomics and culture.</title>
        <authorList>
            <person name="Gilroy R."/>
            <person name="Ravi A."/>
            <person name="Getino M."/>
            <person name="Pursley I."/>
            <person name="Horton D.L."/>
            <person name="Alikhan N.F."/>
            <person name="Baker D."/>
            <person name="Gharbi K."/>
            <person name="Hall N."/>
            <person name="Watson M."/>
            <person name="Adriaenssens E.M."/>
            <person name="Foster-Nyarko E."/>
            <person name="Jarju S."/>
            <person name="Secka A."/>
            <person name="Antonio M."/>
            <person name="Oren A."/>
            <person name="Chaudhuri R.R."/>
            <person name="La Ragione R."/>
            <person name="Hildebrand F."/>
            <person name="Pallen M.J."/>
        </authorList>
    </citation>
    <scope>NUCLEOTIDE SEQUENCE</scope>
    <source>
        <strain evidence="2">E3-2379</strain>
    </source>
</reference>
<dbReference type="GO" id="GO:0003677">
    <property type="term" value="F:DNA binding"/>
    <property type="evidence" value="ECO:0007669"/>
    <property type="project" value="InterPro"/>
</dbReference>
<gene>
    <name evidence="2" type="ORF">IAC13_01585</name>
</gene>
<comment type="caution">
    <text evidence="2">The sequence shown here is derived from an EMBL/GenBank/DDBJ whole genome shotgun (WGS) entry which is preliminary data.</text>
</comment>
<dbReference type="SUPFAM" id="SSF48452">
    <property type="entry name" value="TPR-like"/>
    <property type="match status" value="1"/>
</dbReference>
<proteinExistence type="predicted"/>
<evidence type="ECO:0000313" key="2">
    <source>
        <dbReference type="EMBL" id="MBO8462604.1"/>
    </source>
</evidence>
<dbReference type="CDD" id="cd00093">
    <property type="entry name" value="HTH_XRE"/>
    <property type="match status" value="1"/>
</dbReference>
<evidence type="ECO:0000313" key="3">
    <source>
        <dbReference type="Proteomes" id="UP000823618"/>
    </source>
</evidence>
<dbReference type="Proteomes" id="UP000823618">
    <property type="component" value="Unassembled WGS sequence"/>
</dbReference>
<dbReference type="AlphaFoldDB" id="A0A9D9N701"/>
<evidence type="ECO:0000259" key="1">
    <source>
        <dbReference type="PROSITE" id="PS50943"/>
    </source>
</evidence>
<dbReference type="InterPro" id="IPR001387">
    <property type="entry name" value="Cro/C1-type_HTH"/>
</dbReference>
<name>A0A9D9N701_9FIRM</name>
<dbReference type="EMBL" id="JADIML010000048">
    <property type="protein sequence ID" value="MBO8462604.1"/>
    <property type="molecule type" value="Genomic_DNA"/>
</dbReference>
<dbReference type="Gene3D" id="1.25.40.10">
    <property type="entry name" value="Tetratricopeptide repeat domain"/>
    <property type="match status" value="2"/>
</dbReference>
<dbReference type="SMART" id="SM00530">
    <property type="entry name" value="HTH_XRE"/>
    <property type="match status" value="2"/>
</dbReference>
<reference evidence="2" key="1">
    <citation type="submission" date="2020-10" db="EMBL/GenBank/DDBJ databases">
        <authorList>
            <person name="Gilroy R."/>
        </authorList>
    </citation>
    <scope>NUCLEOTIDE SEQUENCE</scope>
    <source>
        <strain evidence="2">E3-2379</strain>
    </source>
</reference>
<dbReference type="InterPro" id="IPR010982">
    <property type="entry name" value="Lambda_DNA-bd_dom_sf"/>
</dbReference>
<sequence length="640" mass="76987">MSISFGNTLKELRKKQKVSQRQLSRGLCSIANLSKIELGEREPGQMLFESMISRLGKDCKKWELILSEQEKQLIKKINDMEYLVETKQWNELRRKLEQAVEVHGVSQKLYEQYQCLLYAILYREQKEYKRAIQYSIEGLEKTEFSIKENRLKINTIVSKNELRILCLIGKILLESNKEVRTYFETLIDPQNVEEVDILYYWKSLLDYINKHCTDPWYRLEFYLETLYYLAFIAYEEERYKDCIAYCKQGIQQLIERKSTCYLKKFLLLLKALREKQSLAELEKMILFDHLDLFLEIIEERKKIYKEIQEVQQYIRSYNSIYSINQVIKNTRQYCGKTQEEMMQTQDGRSVFGNQSGISKVENGKRTPRRSRGQHYLKNLGLSGKEEYYRLAILGKDFKIQELMWELDFYIANHEIEKAKEIYKMLEEKVEHSNPYNEQYMKATKLMIQSMDSPMSCEQLLKELYDILAITVKDVERLKDEEEGDVYFFTREESILIMNIGCAYHKKCDYEMARKYYQKVERYFRDWYQVSNGGVYRSISYNLSQVYGLLGYYEQSIEKSKACLFMELLQKRANGWCCILFNLGWCYGKMMQQERDMQKKAKYQMYCEKFFKQSFCVAQFYKDETVINTIIRKRKLWNIKE</sequence>
<feature type="domain" description="HTH cro/C1-type" evidence="1">
    <location>
        <begin position="9"/>
        <end position="43"/>
    </location>
</feature>
<dbReference type="InterPro" id="IPR011990">
    <property type="entry name" value="TPR-like_helical_dom_sf"/>
</dbReference>
<dbReference type="SMART" id="SM00028">
    <property type="entry name" value="TPR"/>
    <property type="match status" value="2"/>
</dbReference>
<dbReference type="SUPFAM" id="SSF47413">
    <property type="entry name" value="lambda repressor-like DNA-binding domains"/>
    <property type="match status" value="1"/>
</dbReference>
<organism evidence="2 3">
    <name type="scientific">Candidatus Scybalomonas excrementavium</name>
    <dbReference type="NCBI Taxonomy" id="2840943"/>
    <lineage>
        <taxon>Bacteria</taxon>
        <taxon>Bacillati</taxon>
        <taxon>Bacillota</taxon>
        <taxon>Clostridia</taxon>
        <taxon>Lachnospirales</taxon>
        <taxon>Lachnospiraceae</taxon>
        <taxon>Lachnospiraceae incertae sedis</taxon>
        <taxon>Candidatus Scybalomonas</taxon>
    </lineage>
</organism>
<dbReference type="PROSITE" id="PS50943">
    <property type="entry name" value="HTH_CROC1"/>
    <property type="match status" value="1"/>
</dbReference>
<dbReference type="InterPro" id="IPR019734">
    <property type="entry name" value="TPR_rpt"/>
</dbReference>
<dbReference type="Pfam" id="PF01381">
    <property type="entry name" value="HTH_3"/>
    <property type="match status" value="1"/>
</dbReference>
<protein>
    <submittedName>
        <fullName evidence="2">Helix-turn-helix transcriptional regulator</fullName>
    </submittedName>
</protein>
<accession>A0A9D9N701</accession>